<dbReference type="SUPFAM" id="SSF48403">
    <property type="entry name" value="Ankyrin repeat"/>
    <property type="match status" value="1"/>
</dbReference>
<evidence type="ECO:0000256" key="6">
    <source>
        <dbReference type="PROSITE-ProRule" id="PRU00023"/>
    </source>
</evidence>
<feature type="repeat" description="ANK" evidence="6">
    <location>
        <begin position="68"/>
        <end position="100"/>
    </location>
</feature>
<evidence type="ECO:0008006" key="9">
    <source>
        <dbReference type="Google" id="ProtNLM"/>
    </source>
</evidence>
<dbReference type="InterPro" id="IPR036770">
    <property type="entry name" value="Ankyrin_rpt-contain_sf"/>
</dbReference>
<accession>A0AAD4Z2Y4</accession>
<keyword evidence="4" id="KW-0630">Potassium</keyword>
<evidence type="ECO:0000313" key="7">
    <source>
        <dbReference type="EMBL" id="KAI5330579.1"/>
    </source>
</evidence>
<dbReference type="Pfam" id="PF13857">
    <property type="entry name" value="Ank_5"/>
    <property type="match status" value="1"/>
</dbReference>
<evidence type="ECO:0000256" key="1">
    <source>
        <dbReference type="ARBA" id="ARBA00022538"/>
    </source>
</evidence>
<keyword evidence="6" id="KW-0040">ANK repeat</keyword>
<dbReference type="EMBL" id="JAJFAZ020000005">
    <property type="protein sequence ID" value="KAI5330579.1"/>
    <property type="molecule type" value="Genomic_DNA"/>
</dbReference>
<keyword evidence="5" id="KW-0407">Ion channel</keyword>
<dbReference type="SMART" id="SM00248">
    <property type="entry name" value="ANK"/>
    <property type="match status" value="5"/>
</dbReference>
<dbReference type="AlphaFoldDB" id="A0AAD4Z2Y4"/>
<evidence type="ECO:0000256" key="2">
    <source>
        <dbReference type="ARBA" id="ARBA00022826"/>
    </source>
</evidence>
<comment type="caution">
    <text evidence="7">The sequence shown here is derived from an EMBL/GenBank/DDBJ whole genome shotgun (WGS) entry which is preliminary data.</text>
</comment>
<dbReference type="GO" id="GO:0034702">
    <property type="term" value="C:monoatomic ion channel complex"/>
    <property type="evidence" value="ECO:0007669"/>
    <property type="project" value="UniProtKB-KW"/>
</dbReference>
<organism evidence="7 8">
    <name type="scientific">Prunus dulcis</name>
    <name type="common">Almond</name>
    <name type="synonym">Amygdalus dulcis</name>
    <dbReference type="NCBI Taxonomy" id="3755"/>
    <lineage>
        <taxon>Eukaryota</taxon>
        <taxon>Viridiplantae</taxon>
        <taxon>Streptophyta</taxon>
        <taxon>Embryophyta</taxon>
        <taxon>Tracheophyta</taxon>
        <taxon>Spermatophyta</taxon>
        <taxon>Magnoliopsida</taxon>
        <taxon>eudicotyledons</taxon>
        <taxon>Gunneridae</taxon>
        <taxon>Pentapetalae</taxon>
        <taxon>rosids</taxon>
        <taxon>fabids</taxon>
        <taxon>Rosales</taxon>
        <taxon>Rosaceae</taxon>
        <taxon>Amygdaloideae</taxon>
        <taxon>Amygdaleae</taxon>
        <taxon>Prunus</taxon>
    </lineage>
</organism>
<sequence>MELIMKVNCAAYDGDYYRVKRLIGAGADPNKTDYVGRSPLLVAASKGYEDITCFLIDQGADAEISDKFGSTPLLEAIKNGHDQVASLLVKAGASLTIDDAGDFLCMTVARRNLDLLKRLLANDINPNAKNYDQRTELHIAASEGLYPMAEFLLEAGASVLSKDRWGCTPLDEARIGGNKKLIKLLEVARASQLSEFSDQYHQQTTQACL</sequence>
<name>A0AAD4Z2Y4_PRUDU</name>
<protein>
    <recommendedName>
        <fullName evidence="9">Ankyrin repeat family protein</fullName>
    </recommendedName>
</protein>
<proteinExistence type="predicted"/>
<reference evidence="7 8" key="1">
    <citation type="journal article" date="2022" name="G3 (Bethesda)">
        <title>Whole-genome sequence and methylome profiling of the almond [Prunus dulcis (Mill.) D.A. Webb] cultivar 'Nonpareil'.</title>
        <authorList>
            <person name="D'Amico-Willman K.M."/>
            <person name="Ouma W.Z."/>
            <person name="Meulia T."/>
            <person name="Sideli G.M."/>
            <person name="Gradziel T.M."/>
            <person name="Fresnedo-Ramirez J."/>
        </authorList>
    </citation>
    <scope>NUCLEOTIDE SEQUENCE [LARGE SCALE GENOMIC DNA]</scope>
    <source>
        <strain evidence="7">Clone GOH B32 T37-40</strain>
    </source>
</reference>
<dbReference type="PANTHER" id="PTHR45743">
    <property type="entry name" value="POTASSIUM CHANNEL AKT1"/>
    <property type="match status" value="1"/>
</dbReference>
<keyword evidence="3" id="KW-0813">Transport</keyword>
<keyword evidence="8" id="KW-1185">Reference proteome</keyword>
<evidence type="ECO:0000256" key="4">
    <source>
        <dbReference type="ARBA" id="ARBA00022958"/>
    </source>
</evidence>
<feature type="repeat" description="ANK" evidence="6">
    <location>
        <begin position="132"/>
        <end position="164"/>
    </location>
</feature>
<feature type="repeat" description="ANK" evidence="6">
    <location>
        <begin position="35"/>
        <end position="67"/>
    </location>
</feature>
<keyword evidence="1" id="KW-0633">Potassium transport</keyword>
<evidence type="ECO:0000313" key="8">
    <source>
        <dbReference type="Proteomes" id="UP001054821"/>
    </source>
</evidence>
<dbReference type="InterPro" id="IPR002110">
    <property type="entry name" value="Ankyrin_rpt"/>
</dbReference>
<keyword evidence="3" id="KW-0406">Ion transport</keyword>
<dbReference type="InterPro" id="IPR045319">
    <property type="entry name" value="KAT/AKT"/>
</dbReference>
<dbReference type="Proteomes" id="UP001054821">
    <property type="component" value="Chromosome 5"/>
</dbReference>
<dbReference type="PROSITE" id="PS50088">
    <property type="entry name" value="ANK_REPEAT"/>
    <property type="match status" value="3"/>
</dbReference>
<dbReference type="Pfam" id="PF12796">
    <property type="entry name" value="Ank_2"/>
    <property type="match status" value="1"/>
</dbReference>
<keyword evidence="2" id="KW-0631">Potassium channel</keyword>
<dbReference type="PROSITE" id="PS50297">
    <property type="entry name" value="ANK_REP_REGION"/>
    <property type="match status" value="3"/>
</dbReference>
<evidence type="ECO:0000256" key="5">
    <source>
        <dbReference type="ARBA" id="ARBA00023303"/>
    </source>
</evidence>
<dbReference type="GO" id="GO:0005249">
    <property type="term" value="F:voltage-gated potassium channel activity"/>
    <property type="evidence" value="ECO:0007669"/>
    <property type="project" value="InterPro"/>
</dbReference>
<keyword evidence="3" id="KW-0851">Voltage-gated channel</keyword>
<evidence type="ECO:0000256" key="3">
    <source>
        <dbReference type="ARBA" id="ARBA00022882"/>
    </source>
</evidence>
<dbReference type="Gene3D" id="1.25.40.20">
    <property type="entry name" value="Ankyrin repeat-containing domain"/>
    <property type="match status" value="2"/>
</dbReference>
<dbReference type="PANTHER" id="PTHR45743:SF11">
    <property type="entry name" value="POTASSIUM CHANNEL"/>
    <property type="match status" value="1"/>
</dbReference>
<gene>
    <name evidence="7" type="ORF">L3X38_029977</name>
</gene>